<feature type="transmembrane region" description="Helical" evidence="1">
    <location>
        <begin position="242"/>
        <end position="265"/>
    </location>
</feature>
<gene>
    <name evidence="2" type="ORF">PYCCODRAFT_1438145</name>
</gene>
<feature type="transmembrane region" description="Helical" evidence="1">
    <location>
        <begin position="121"/>
        <end position="150"/>
    </location>
</feature>
<protein>
    <recommendedName>
        <fullName evidence="4">Family A G protein-coupled receptor-like protein</fullName>
    </recommendedName>
</protein>
<keyword evidence="1" id="KW-0812">Transmembrane</keyword>
<reference evidence="2 3" key="1">
    <citation type="journal article" date="2015" name="Biotechnol. Biofuels">
        <title>Enhanced degradation of softwood versus hardwood by the white-rot fungus Pycnoporus coccineus.</title>
        <authorList>
            <person name="Couturier M."/>
            <person name="Navarro D."/>
            <person name="Chevret D."/>
            <person name="Henrissat B."/>
            <person name="Piumi F."/>
            <person name="Ruiz-Duenas F.J."/>
            <person name="Martinez A.T."/>
            <person name="Grigoriev I.V."/>
            <person name="Riley R."/>
            <person name="Lipzen A."/>
            <person name="Berrin J.G."/>
            <person name="Master E.R."/>
            <person name="Rosso M.N."/>
        </authorList>
    </citation>
    <scope>NUCLEOTIDE SEQUENCE [LARGE SCALE GENOMIC DNA]</scope>
    <source>
        <strain evidence="2 3">BRFM310</strain>
    </source>
</reference>
<evidence type="ECO:0000313" key="2">
    <source>
        <dbReference type="EMBL" id="OSC99582.1"/>
    </source>
</evidence>
<feature type="transmembrane region" description="Helical" evidence="1">
    <location>
        <begin position="171"/>
        <end position="192"/>
    </location>
</feature>
<keyword evidence="1" id="KW-0472">Membrane</keyword>
<dbReference type="Proteomes" id="UP000193067">
    <property type="component" value="Unassembled WGS sequence"/>
</dbReference>
<keyword evidence="1" id="KW-1133">Transmembrane helix</keyword>
<name>A0A1Y2IGB5_TRAC3</name>
<keyword evidence="3" id="KW-1185">Reference proteome</keyword>
<dbReference type="EMBL" id="KZ084126">
    <property type="protein sequence ID" value="OSC99582.1"/>
    <property type="molecule type" value="Genomic_DNA"/>
</dbReference>
<organism evidence="2 3">
    <name type="scientific">Trametes coccinea (strain BRFM310)</name>
    <name type="common">Pycnoporus coccineus</name>
    <dbReference type="NCBI Taxonomy" id="1353009"/>
    <lineage>
        <taxon>Eukaryota</taxon>
        <taxon>Fungi</taxon>
        <taxon>Dikarya</taxon>
        <taxon>Basidiomycota</taxon>
        <taxon>Agaricomycotina</taxon>
        <taxon>Agaricomycetes</taxon>
        <taxon>Polyporales</taxon>
        <taxon>Polyporaceae</taxon>
        <taxon>Trametes</taxon>
    </lineage>
</organism>
<evidence type="ECO:0000313" key="3">
    <source>
        <dbReference type="Proteomes" id="UP000193067"/>
    </source>
</evidence>
<feature type="transmembrane region" description="Helical" evidence="1">
    <location>
        <begin position="53"/>
        <end position="74"/>
    </location>
</feature>
<accession>A0A1Y2IGB5</accession>
<feature type="transmembrane region" description="Helical" evidence="1">
    <location>
        <begin position="16"/>
        <end position="41"/>
    </location>
</feature>
<evidence type="ECO:0000256" key="1">
    <source>
        <dbReference type="SAM" id="Phobius"/>
    </source>
</evidence>
<feature type="transmembrane region" description="Helical" evidence="1">
    <location>
        <begin position="212"/>
        <end position="235"/>
    </location>
</feature>
<sequence length="342" mass="37198">MSSQQKGDLTNARMSYAAAVLGCLTYGVYLVLAAICIHFLLKRRSKTNSQRVILAYTIVMFILSTGYFVSATIWSEVEFVESTEDIALFDTLLNGRLAILKDTFYTTNIWLADSLLIYRLFVVWSGSVLIIIVPICLWIGAVSTGIALLVNTAKPAATLVQADIIHFQTAFYCLSISLNILTTLLIAGRLWYQHRQVKSLRAPSAHWDYTSIIAIVIESAALYSVCGIIYIPLVVRQLPLQFPITALIGSFTSIAPSLIILRVALGTAVTQETSTKASMIFRLTKLRSDATASTAVASTPGQTTSGMSGAMASKVRITDPESSWHGGVVKPGYSTEDIHSAV</sequence>
<dbReference type="OrthoDB" id="2796825at2759"/>
<proteinExistence type="predicted"/>
<dbReference type="AlphaFoldDB" id="A0A1Y2IGB5"/>
<evidence type="ECO:0008006" key="4">
    <source>
        <dbReference type="Google" id="ProtNLM"/>
    </source>
</evidence>